<proteinExistence type="inferred from homology"/>
<comment type="similarity">
    <text evidence="1">Belongs to the DnaB/DnaD family.</text>
</comment>
<evidence type="ECO:0000313" key="4">
    <source>
        <dbReference type="EMBL" id="SUM43573.1"/>
    </source>
</evidence>
<protein>
    <submittedName>
        <fullName evidence="4">Replication initiator protein</fullName>
    </submittedName>
</protein>
<sequence>MKHLETILNCGNKKVIKIKNELEEAGLLEQKRLGLNKPNMLYLKKPTITQKDIYIIDNYENNLKNNDEFNSTKEVSKQHFKKCQNNTSKNVKTTPQEMSKQHSNDTDITTTTTKTVASGSSREKYLIKLIEDKMSIRPTKAFIEKIASLSINMSDELVEYAIKYAAENGNNPKQYLSKILEVWSNNHIYDLKQAQNFNVNSNINSMKSKEKTPRWITHPDEFKLKEENDQELETEAQAFIDHLTKKRRNYKE</sequence>
<dbReference type="InterPro" id="IPR034829">
    <property type="entry name" value="DnaD-like_sf"/>
</dbReference>
<dbReference type="AlphaFoldDB" id="A0A380G025"/>
<dbReference type="Gene3D" id="1.10.10.630">
    <property type="entry name" value="DnaD domain-like"/>
    <property type="match status" value="1"/>
</dbReference>
<dbReference type="InterPro" id="IPR006343">
    <property type="entry name" value="DnaB/C_C"/>
</dbReference>
<reference evidence="4 5" key="1">
    <citation type="submission" date="2018-06" db="EMBL/GenBank/DDBJ databases">
        <authorList>
            <consortium name="Pathogen Informatics"/>
            <person name="Doyle S."/>
        </authorList>
    </citation>
    <scope>NUCLEOTIDE SEQUENCE [LARGE SCALE GENOMIC DNA]</scope>
    <source>
        <strain evidence="5">NCTC 11048</strain>
    </source>
</reference>
<name>A0A380G025_STAIN</name>
<dbReference type="SUPFAM" id="SSF158499">
    <property type="entry name" value="DnaD domain-like"/>
    <property type="match status" value="1"/>
</dbReference>
<dbReference type="Proteomes" id="UP000255549">
    <property type="component" value="Unassembled WGS sequence"/>
</dbReference>
<organism evidence="4 5">
    <name type="scientific">Staphylococcus intermedius NCTC 11048</name>
    <dbReference type="NCBI Taxonomy" id="1141106"/>
    <lineage>
        <taxon>Bacteria</taxon>
        <taxon>Bacillati</taxon>
        <taxon>Bacillota</taxon>
        <taxon>Bacilli</taxon>
        <taxon>Bacillales</taxon>
        <taxon>Staphylococcaceae</taxon>
        <taxon>Staphylococcus</taxon>
        <taxon>Staphylococcus intermedius group</taxon>
    </lineage>
</organism>
<evidence type="ECO:0000256" key="1">
    <source>
        <dbReference type="ARBA" id="ARBA00093462"/>
    </source>
</evidence>
<dbReference type="Pfam" id="PF07261">
    <property type="entry name" value="DnaB_2"/>
    <property type="match status" value="1"/>
</dbReference>
<dbReference type="EMBL" id="UHDP01000001">
    <property type="protein sequence ID" value="SUM43573.1"/>
    <property type="molecule type" value="Genomic_DNA"/>
</dbReference>
<feature type="compositionally biased region" description="Polar residues" evidence="2">
    <location>
        <begin position="84"/>
        <end position="98"/>
    </location>
</feature>
<gene>
    <name evidence="4" type="primary">repA_1</name>
    <name evidence="4" type="ORF">NCTC11048_00049</name>
</gene>
<dbReference type="STRING" id="1141106.GCA_000308095_02527"/>
<evidence type="ECO:0000256" key="2">
    <source>
        <dbReference type="SAM" id="MobiDB-lite"/>
    </source>
</evidence>
<keyword evidence="5" id="KW-1185">Reference proteome</keyword>
<evidence type="ECO:0000259" key="3">
    <source>
        <dbReference type="Pfam" id="PF07261"/>
    </source>
</evidence>
<accession>A0A380G025</accession>
<feature type="domain" description="DnaB/C C-terminal" evidence="3">
    <location>
        <begin position="128"/>
        <end position="196"/>
    </location>
</feature>
<evidence type="ECO:0000313" key="5">
    <source>
        <dbReference type="Proteomes" id="UP000255549"/>
    </source>
</evidence>
<feature type="region of interest" description="Disordered" evidence="2">
    <location>
        <begin position="84"/>
        <end position="107"/>
    </location>
</feature>